<sequence length="83" mass="9723">MIINSHFEKLDLLTKYSKHSTGIISTIERTLRRKLNRLDKNQIVLDLIDHAEGTAEIYGYNYWEVSLYQGLAKSEQFVNSLYD</sequence>
<keyword evidence="2" id="KW-1185">Reference proteome</keyword>
<dbReference type="Proteomes" id="UP000180175">
    <property type="component" value="Chromosome"/>
</dbReference>
<gene>
    <name evidence="1" type="ORF">AWH56_002095</name>
</gene>
<dbReference type="EMBL" id="CP063356">
    <property type="protein sequence ID" value="QOY36502.2"/>
    <property type="molecule type" value="Genomic_DNA"/>
</dbReference>
<accession>A0A7S7RC23</accession>
<proteinExistence type="predicted"/>
<reference evidence="1 2" key="2">
    <citation type="journal article" date="2019" name="Int. J. Syst. Evol. Microbiol.">
        <title>Anaerobacillus isosaccharinicus sp. nov., an alkaliphilic bacterium which degrades isosaccharinic acid.</title>
        <authorList>
            <person name="Bassil N.M."/>
            <person name="Lloyd J.R."/>
        </authorList>
    </citation>
    <scope>NUCLEOTIDE SEQUENCE [LARGE SCALE GENOMIC DNA]</scope>
    <source>
        <strain evidence="1 2">NB2006</strain>
    </source>
</reference>
<organism evidence="1 2">
    <name type="scientific">Anaerobacillus isosaccharinicus</name>
    <dbReference type="NCBI Taxonomy" id="1532552"/>
    <lineage>
        <taxon>Bacteria</taxon>
        <taxon>Bacillati</taxon>
        <taxon>Bacillota</taxon>
        <taxon>Bacilli</taxon>
        <taxon>Bacillales</taxon>
        <taxon>Bacillaceae</taxon>
        <taxon>Anaerobacillus</taxon>
    </lineage>
</organism>
<dbReference type="AlphaFoldDB" id="A0A7S7RC23"/>
<evidence type="ECO:0000313" key="2">
    <source>
        <dbReference type="Proteomes" id="UP000180175"/>
    </source>
</evidence>
<dbReference type="KEGG" id="aia:AWH56_002095"/>
<name>A0A7S7RC23_9BACI</name>
<evidence type="ECO:0000313" key="1">
    <source>
        <dbReference type="EMBL" id="QOY36502.2"/>
    </source>
</evidence>
<reference evidence="1 2" key="1">
    <citation type="journal article" date="2017" name="Genome Announc.">
        <title>Draft Genome Sequences of Four Alkaliphilic Bacteria Belonging to the Anaerobacillus Genus.</title>
        <authorList>
            <person name="Bassil N.M."/>
            <person name="Lloyd J.R."/>
        </authorList>
    </citation>
    <scope>NUCLEOTIDE SEQUENCE [LARGE SCALE GENOMIC DNA]</scope>
    <source>
        <strain evidence="1 2">NB2006</strain>
    </source>
</reference>
<protein>
    <submittedName>
        <fullName evidence="1">Uncharacterized protein</fullName>
    </submittedName>
</protein>